<dbReference type="InterPro" id="IPR050568">
    <property type="entry name" value="Transcr_DNA_Rep_Reg"/>
</dbReference>
<comment type="subcellular location">
    <subcellularLocation>
        <location evidence="1">Nucleus</location>
    </subcellularLocation>
</comment>
<evidence type="ECO:0000256" key="1">
    <source>
        <dbReference type="ARBA" id="ARBA00004123"/>
    </source>
</evidence>
<dbReference type="SUPFAM" id="SSF47113">
    <property type="entry name" value="Histone-fold"/>
    <property type="match status" value="1"/>
</dbReference>
<dbReference type="Pfam" id="PF00808">
    <property type="entry name" value="CBFD_NFYB_HMF"/>
    <property type="match status" value="1"/>
</dbReference>
<dbReference type="AlphaFoldDB" id="A0A7S1SV78"/>
<feature type="domain" description="Transcription factor CBF/NF-Y/archaeal histone" evidence="4">
    <location>
        <begin position="53"/>
        <end position="115"/>
    </location>
</feature>
<keyword evidence="2" id="KW-0539">Nucleus</keyword>
<dbReference type="GO" id="GO:0006355">
    <property type="term" value="P:regulation of DNA-templated transcription"/>
    <property type="evidence" value="ECO:0007669"/>
    <property type="project" value="TreeGrafter"/>
</dbReference>
<dbReference type="PANTHER" id="PTHR10252">
    <property type="entry name" value="HISTONE-LIKE TRANSCRIPTION FACTOR CCAAT-RELATED"/>
    <property type="match status" value="1"/>
</dbReference>
<evidence type="ECO:0000259" key="4">
    <source>
        <dbReference type="Pfam" id="PF00808"/>
    </source>
</evidence>
<reference evidence="5" key="1">
    <citation type="submission" date="2021-01" db="EMBL/GenBank/DDBJ databases">
        <authorList>
            <person name="Corre E."/>
            <person name="Pelletier E."/>
            <person name="Niang G."/>
            <person name="Scheremetjew M."/>
            <person name="Finn R."/>
            <person name="Kale V."/>
            <person name="Holt S."/>
            <person name="Cochrane G."/>
            <person name="Meng A."/>
            <person name="Brown T."/>
            <person name="Cohen L."/>
        </authorList>
    </citation>
    <scope>NUCLEOTIDE SEQUENCE</scope>
    <source>
        <strain evidence="5">PLY429</strain>
    </source>
</reference>
<feature type="compositionally biased region" description="Acidic residues" evidence="3">
    <location>
        <begin position="20"/>
        <end position="29"/>
    </location>
</feature>
<protein>
    <recommendedName>
        <fullName evidence="4">Transcription factor CBF/NF-Y/archaeal histone domain-containing protein</fullName>
    </recommendedName>
</protein>
<dbReference type="GO" id="GO:0005634">
    <property type="term" value="C:nucleus"/>
    <property type="evidence" value="ECO:0007669"/>
    <property type="project" value="UniProtKB-SubCell"/>
</dbReference>
<evidence type="ECO:0000256" key="2">
    <source>
        <dbReference type="ARBA" id="ARBA00023242"/>
    </source>
</evidence>
<sequence length="159" mass="17008">MSANEQHIYGADGEGSGSEGSEDTEDAPEFEATPRRTPTAAVSTLKEATTGVLPVGRVKRIMKQEQTVKAVAGDATFLIAKATEMFLEGLASRSAAQLSKAGRVSVTYSDVASSVAEWKPCNFLRDIVPKRMSPKELLLLQQDGASAKRRKKNPLAPTT</sequence>
<dbReference type="InterPro" id="IPR003958">
    <property type="entry name" value="CBFA_NFYB_domain"/>
</dbReference>
<evidence type="ECO:0000313" key="5">
    <source>
        <dbReference type="EMBL" id="CAD9210039.1"/>
    </source>
</evidence>
<gene>
    <name evidence="5" type="ORF">TCHU04912_LOCUS12278</name>
</gene>
<dbReference type="Gene3D" id="1.10.20.10">
    <property type="entry name" value="Histone, subunit A"/>
    <property type="match status" value="1"/>
</dbReference>
<feature type="region of interest" description="Disordered" evidence="3">
    <location>
        <begin position="139"/>
        <end position="159"/>
    </location>
</feature>
<dbReference type="PANTHER" id="PTHR10252:SF54">
    <property type="entry name" value="CHROMATIN ACCESSIBILITY COMPLEX PROTEIN 1"/>
    <property type="match status" value="1"/>
</dbReference>
<proteinExistence type="predicted"/>
<feature type="region of interest" description="Disordered" evidence="3">
    <location>
        <begin position="1"/>
        <end position="42"/>
    </location>
</feature>
<name>A0A7S1SV78_9CHLO</name>
<dbReference type="GO" id="GO:0046982">
    <property type="term" value="F:protein heterodimerization activity"/>
    <property type="evidence" value="ECO:0007669"/>
    <property type="project" value="InterPro"/>
</dbReference>
<evidence type="ECO:0000256" key="3">
    <source>
        <dbReference type="SAM" id="MobiDB-lite"/>
    </source>
</evidence>
<organism evidence="5">
    <name type="scientific">Tetraselmis chuii</name>
    <dbReference type="NCBI Taxonomy" id="63592"/>
    <lineage>
        <taxon>Eukaryota</taxon>
        <taxon>Viridiplantae</taxon>
        <taxon>Chlorophyta</taxon>
        <taxon>core chlorophytes</taxon>
        <taxon>Chlorodendrophyceae</taxon>
        <taxon>Chlorodendrales</taxon>
        <taxon>Chlorodendraceae</taxon>
        <taxon>Tetraselmis</taxon>
    </lineage>
</organism>
<dbReference type="EMBL" id="HBGG01023600">
    <property type="protein sequence ID" value="CAD9210039.1"/>
    <property type="molecule type" value="Transcribed_RNA"/>
</dbReference>
<dbReference type="GO" id="GO:0000976">
    <property type="term" value="F:transcription cis-regulatory region binding"/>
    <property type="evidence" value="ECO:0007669"/>
    <property type="project" value="TreeGrafter"/>
</dbReference>
<dbReference type="InterPro" id="IPR009072">
    <property type="entry name" value="Histone-fold"/>
</dbReference>
<accession>A0A7S1SV78</accession>